<evidence type="ECO:0000256" key="6">
    <source>
        <dbReference type="RuleBase" id="RU367044"/>
    </source>
</evidence>
<feature type="signal peptide" evidence="6">
    <location>
        <begin position="1"/>
        <end position="27"/>
    </location>
</feature>
<dbReference type="Proteomes" id="UP001202328">
    <property type="component" value="Unassembled WGS sequence"/>
</dbReference>
<comment type="similarity">
    <text evidence="2 6">Belongs to the plant self-incompatibility (S1) protein family.</text>
</comment>
<proteinExistence type="inferred from homology"/>
<dbReference type="AlphaFoldDB" id="A0AAD4XY94"/>
<evidence type="ECO:0000313" key="7">
    <source>
        <dbReference type="EMBL" id="KAI3958012.1"/>
    </source>
</evidence>
<evidence type="ECO:0000313" key="8">
    <source>
        <dbReference type="Proteomes" id="UP001202328"/>
    </source>
</evidence>
<dbReference type="EMBL" id="JAJJMB010001184">
    <property type="protein sequence ID" value="KAI3958012.1"/>
    <property type="molecule type" value="Genomic_DNA"/>
</dbReference>
<keyword evidence="4 6" id="KW-0964">Secreted</keyword>
<keyword evidence="3 6" id="KW-0713">Self-incompatibility</keyword>
<evidence type="ECO:0000256" key="3">
    <source>
        <dbReference type="ARBA" id="ARBA00022471"/>
    </source>
</evidence>
<dbReference type="GO" id="GO:0005576">
    <property type="term" value="C:extracellular region"/>
    <property type="evidence" value="ECO:0007669"/>
    <property type="project" value="UniProtKB-SubCell"/>
</dbReference>
<evidence type="ECO:0000256" key="1">
    <source>
        <dbReference type="ARBA" id="ARBA00004613"/>
    </source>
</evidence>
<evidence type="ECO:0000256" key="4">
    <source>
        <dbReference type="ARBA" id="ARBA00022525"/>
    </source>
</evidence>
<dbReference type="Pfam" id="PF05938">
    <property type="entry name" value="Self-incomp_S1"/>
    <property type="match status" value="1"/>
</dbReference>
<reference evidence="7" key="1">
    <citation type="submission" date="2022-04" db="EMBL/GenBank/DDBJ databases">
        <title>A functionally conserved STORR gene fusion in Papaver species that diverged 16.8 million years ago.</title>
        <authorList>
            <person name="Catania T."/>
        </authorList>
    </citation>
    <scope>NUCLEOTIDE SEQUENCE</scope>
    <source>
        <strain evidence="7">S-188037</strain>
    </source>
</reference>
<comment type="caution">
    <text evidence="7">The sequence shown here is derived from an EMBL/GenBank/DDBJ whole genome shotgun (WGS) entry which is preliminary data.</text>
</comment>
<accession>A0AAD4XY94</accession>
<evidence type="ECO:0000256" key="2">
    <source>
        <dbReference type="ARBA" id="ARBA00005581"/>
    </source>
</evidence>
<dbReference type="GO" id="GO:0060320">
    <property type="term" value="P:rejection of self pollen"/>
    <property type="evidence" value="ECO:0007669"/>
    <property type="project" value="UniProtKB-KW"/>
</dbReference>
<dbReference type="PANTHER" id="PTHR31232">
    <property type="match status" value="1"/>
</dbReference>
<keyword evidence="8" id="KW-1185">Reference proteome</keyword>
<dbReference type="InterPro" id="IPR010264">
    <property type="entry name" value="Self-incomp_S1"/>
</dbReference>
<feature type="chain" id="PRO_5041781391" description="S-protein homolog" evidence="6">
    <location>
        <begin position="28"/>
        <end position="150"/>
    </location>
</feature>
<keyword evidence="5 6" id="KW-0732">Signal</keyword>
<dbReference type="PANTHER" id="PTHR31232:SF18">
    <property type="entry name" value="S-PROTEIN HOMOLOG"/>
    <property type="match status" value="1"/>
</dbReference>
<gene>
    <name evidence="7" type="ORF">MKW98_020654</name>
</gene>
<sequence length="150" mass="18326">MGTRNHGNVVRLLLLLLFSLLLSECSAWFDFAAVTVKVQNDIEGYEVSLDMHCQSNDDDLGLRSLHKGEEWHWQFMQSFIGNTHFWCDFRWYDNWDYRWYEGTFEVYHGNAWADKYHKVCRNRCDYSVRRDGLYMFRIDKYEWEKRGTWH</sequence>
<organism evidence="7 8">
    <name type="scientific">Papaver atlanticum</name>
    <dbReference type="NCBI Taxonomy" id="357466"/>
    <lineage>
        <taxon>Eukaryota</taxon>
        <taxon>Viridiplantae</taxon>
        <taxon>Streptophyta</taxon>
        <taxon>Embryophyta</taxon>
        <taxon>Tracheophyta</taxon>
        <taxon>Spermatophyta</taxon>
        <taxon>Magnoliopsida</taxon>
        <taxon>Ranunculales</taxon>
        <taxon>Papaveraceae</taxon>
        <taxon>Papaveroideae</taxon>
        <taxon>Papaver</taxon>
    </lineage>
</organism>
<comment type="subcellular location">
    <subcellularLocation>
        <location evidence="1 6">Secreted</location>
    </subcellularLocation>
</comment>
<evidence type="ECO:0000256" key="5">
    <source>
        <dbReference type="ARBA" id="ARBA00022729"/>
    </source>
</evidence>
<name>A0AAD4XY94_9MAGN</name>
<protein>
    <recommendedName>
        <fullName evidence="6">S-protein homolog</fullName>
    </recommendedName>
</protein>